<feature type="compositionally biased region" description="Pro residues" evidence="1">
    <location>
        <begin position="19"/>
        <end position="29"/>
    </location>
</feature>
<comment type="caution">
    <text evidence="3">The sequence shown here is derived from an EMBL/GenBank/DDBJ whole genome shotgun (WGS) entry which is preliminary data.</text>
</comment>
<evidence type="ECO:0000256" key="2">
    <source>
        <dbReference type="SAM" id="Phobius"/>
    </source>
</evidence>
<keyword evidence="2" id="KW-1133">Transmembrane helix</keyword>
<name>A0ABP4T7Q6_9ACTN</name>
<feature type="region of interest" description="Disordered" evidence="1">
    <location>
        <begin position="1"/>
        <end position="31"/>
    </location>
</feature>
<feature type="transmembrane region" description="Helical" evidence="2">
    <location>
        <begin position="121"/>
        <end position="139"/>
    </location>
</feature>
<feature type="transmembrane region" description="Helical" evidence="2">
    <location>
        <begin position="84"/>
        <end position="106"/>
    </location>
</feature>
<feature type="region of interest" description="Disordered" evidence="1">
    <location>
        <begin position="179"/>
        <end position="241"/>
    </location>
</feature>
<feature type="compositionally biased region" description="Low complexity" evidence="1">
    <location>
        <begin position="194"/>
        <end position="222"/>
    </location>
</feature>
<keyword evidence="2" id="KW-0812">Transmembrane</keyword>
<feature type="compositionally biased region" description="Pro residues" evidence="1">
    <location>
        <begin position="223"/>
        <end position="241"/>
    </location>
</feature>
<protein>
    <submittedName>
        <fullName evidence="3">Uncharacterized protein</fullName>
    </submittedName>
</protein>
<organism evidence="3 4">
    <name type="scientific">Glycomyces endophyticus</name>
    <dbReference type="NCBI Taxonomy" id="480996"/>
    <lineage>
        <taxon>Bacteria</taxon>
        <taxon>Bacillati</taxon>
        <taxon>Actinomycetota</taxon>
        <taxon>Actinomycetes</taxon>
        <taxon>Glycomycetales</taxon>
        <taxon>Glycomycetaceae</taxon>
        <taxon>Glycomyces</taxon>
    </lineage>
</organism>
<gene>
    <name evidence="3" type="ORF">GCM10009830_32980</name>
</gene>
<feature type="transmembrane region" description="Helical" evidence="2">
    <location>
        <begin position="53"/>
        <end position="78"/>
    </location>
</feature>
<evidence type="ECO:0000313" key="3">
    <source>
        <dbReference type="EMBL" id="GAA1683176.1"/>
    </source>
</evidence>
<evidence type="ECO:0000313" key="4">
    <source>
        <dbReference type="Proteomes" id="UP001499851"/>
    </source>
</evidence>
<accession>A0ABP4T7Q6</accession>
<dbReference type="Proteomes" id="UP001499851">
    <property type="component" value="Unassembled WGS sequence"/>
</dbReference>
<keyword evidence="2" id="KW-0472">Membrane</keyword>
<dbReference type="RefSeq" id="WP_344488292.1">
    <property type="nucleotide sequence ID" value="NZ_BAAAQF010000012.1"/>
</dbReference>
<reference evidence="4" key="1">
    <citation type="journal article" date="2019" name="Int. J. Syst. Evol. Microbiol.">
        <title>The Global Catalogue of Microorganisms (GCM) 10K type strain sequencing project: providing services to taxonomists for standard genome sequencing and annotation.</title>
        <authorList>
            <consortium name="The Broad Institute Genomics Platform"/>
            <consortium name="The Broad Institute Genome Sequencing Center for Infectious Disease"/>
            <person name="Wu L."/>
            <person name="Ma J."/>
        </authorList>
    </citation>
    <scope>NUCLEOTIDE SEQUENCE [LARGE SCALE GENOMIC DNA]</scope>
    <source>
        <strain evidence="4">JCM 16001</strain>
    </source>
</reference>
<dbReference type="EMBL" id="BAAAQF010000012">
    <property type="protein sequence ID" value="GAA1683176.1"/>
    <property type="molecule type" value="Genomic_DNA"/>
</dbReference>
<feature type="transmembrane region" description="Helical" evidence="2">
    <location>
        <begin position="145"/>
        <end position="167"/>
    </location>
</feature>
<proteinExistence type="predicted"/>
<evidence type="ECO:0000256" key="1">
    <source>
        <dbReference type="SAM" id="MobiDB-lite"/>
    </source>
</evidence>
<keyword evidence="4" id="KW-1185">Reference proteome</keyword>
<sequence>MTYPPQSPEPNQYGAAPGPGGPAPQPAGPDPLVEWGVKEHPGRPKKINQLTQLLWGYVALSVLMVPLAIIAMVTAPWWAATGFLVVSAIIGLIFHGGVAITLAWFITKSRLGAFGAQDPRIGLYIGYGLLGLFSLGGLWVGWGWIAAVGALVSLARLGAVGFSFYLLTQPEVEHYLRAQPGNQPKAPAAPPQGYPQQQGYQQAPGQQPQGYPQQQPAPGYPQQQPPNPGQQQAPPPGYPQQ</sequence>